<sequence>MITILNLERWYFSTNHKSFTGARGRDGPVGKKPKKGGGIGYGFSSGRASDRQLSNRRGCELMLVALVQIYRCAEGRAMLVEHAAGLATVSKKIMRVSHVASDRAMRIVCLVCRFSATFRVP</sequence>
<dbReference type="Proteomes" id="UP001055879">
    <property type="component" value="Linkage Group LG01"/>
</dbReference>
<proteinExistence type="predicted"/>
<accession>A0ACB9FJV9</accession>
<gene>
    <name evidence="1" type="ORF">L6452_02421</name>
</gene>
<keyword evidence="2" id="KW-1185">Reference proteome</keyword>
<evidence type="ECO:0000313" key="2">
    <source>
        <dbReference type="Proteomes" id="UP001055879"/>
    </source>
</evidence>
<comment type="caution">
    <text evidence="1">The sequence shown here is derived from an EMBL/GenBank/DDBJ whole genome shotgun (WGS) entry which is preliminary data.</text>
</comment>
<reference evidence="1 2" key="2">
    <citation type="journal article" date="2022" name="Mol. Ecol. Resour.">
        <title>The genomes of chicory, endive, great burdock and yacon provide insights into Asteraceae paleo-polyploidization history and plant inulin production.</title>
        <authorList>
            <person name="Fan W."/>
            <person name="Wang S."/>
            <person name="Wang H."/>
            <person name="Wang A."/>
            <person name="Jiang F."/>
            <person name="Liu H."/>
            <person name="Zhao H."/>
            <person name="Xu D."/>
            <person name="Zhang Y."/>
        </authorList>
    </citation>
    <scope>NUCLEOTIDE SEQUENCE [LARGE SCALE GENOMIC DNA]</scope>
    <source>
        <strain evidence="2">cv. Niubang</strain>
    </source>
</reference>
<organism evidence="1 2">
    <name type="scientific">Arctium lappa</name>
    <name type="common">Greater burdock</name>
    <name type="synonym">Lappa major</name>
    <dbReference type="NCBI Taxonomy" id="4217"/>
    <lineage>
        <taxon>Eukaryota</taxon>
        <taxon>Viridiplantae</taxon>
        <taxon>Streptophyta</taxon>
        <taxon>Embryophyta</taxon>
        <taxon>Tracheophyta</taxon>
        <taxon>Spermatophyta</taxon>
        <taxon>Magnoliopsida</taxon>
        <taxon>eudicotyledons</taxon>
        <taxon>Gunneridae</taxon>
        <taxon>Pentapetalae</taxon>
        <taxon>asterids</taxon>
        <taxon>campanulids</taxon>
        <taxon>Asterales</taxon>
        <taxon>Asteraceae</taxon>
        <taxon>Carduoideae</taxon>
        <taxon>Cardueae</taxon>
        <taxon>Arctiinae</taxon>
        <taxon>Arctium</taxon>
    </lineage>
</organism>
<name>A0ACB9FJV9_ARCLA</name>
<dbReference type="EMBL" id="CM042047">
    <property type="protein sequence ID" value="KAI3771261.1"/>
    <property type="molecule type" value="Genomic_DNA"/>
</dbReference>
<evidence type="ECO:0000313" key="1">
    <source>
        <dbReference type="EMBL" id="KAI3771261.1"/>
    </source>
</evidence>
<protein>
    <submittedName>
        <fullName evidence="1">Uncharacterized protein</fullName>
    </submittedName>
</protein>
<reference evidence="2" key="1">
    <citation type="journal article" date="2022" name="Mol. Ecol. Resour.">
        <title>The genomes of chicory, endive, great burdock and yacon provide insights into Asteraceae palaeo-polyploidization history and plant inulin production.</title>
        <authorList>
            <person name="Fan W."/>
            <person name="Wang S."/>
            <person name="Wang H."/>
            <person name="Wang A."/>
            <person name="Jiang F."/>
            <person name="Liu H."/>
            <person name="Zhao H."/>
            <person name="Xu D."/>
            <person name="Zhang Y."/>
        </authorList>
    </citation>
    <scope>NUCLEOTIDE SEQUENCE [LARGE SCALE GENOMIC DNA]</scope>
    <source>
        <strain evidence="2">cv. Niubang</strain>
    </source>
</reference>